<accession>X6PFT7</accession>
<dbReference type="Proteomes" id="UP000023152">
    <property type="component" value="Unassembled WGS sequence"/>
</dbReference>
<dbReference type="InterPro" id="IPR036047">
    <property type="entry name" value="F-box-like_dom_sf"/>
</dbReference>
<dbReference type="AlphaFoldDB" id="X6PFT7"/>
<reference evidence="1 2" key="1">
    <citation type="journal article" date="2013" name="Curr. Biol.">
        <title>The Genome of the Foraminiferan Reticulomyxa filosa.</title>
        <authorList>
            <person name="Glockner G."/>
            <person name="Hulsmann N."/>
            <person name="Schleicher M."/>
            <person name="Noegel A.A."/>
            <person name="Eichinger L."/>
            <person name="Gallinger C."/>
            <person name="Pawlowski J."/>
            <person name="Sierra R."/>
            <person name="Euteneuer U."/>
            <person name="Pillet L."/>
            <person name="Moustafa A."/>
            <person name="Platzer M."/>
            <person name="Groth M."/>
            <person name="Szafranski K."/>
            <person name="Schliwa M."/>
        </authorList>
    </citation>
    <scope>NUCLEOTIDE SEQUENCE [LARGE SCALE GENOMIC DNA]</scope>
</reference>
<sequence length="272" mass="31807">MSSSFSTDCLSSLFLISNELDQFETIEKFINFFSLLASPQTGIFGLKCLHRLLFGAFYSSMPSTTDVQWKKIYEIARRINQNKVEENTKTGNWMILLALPEDVAVYCCHFLDDQSIHSLQHVSKQFLLASRHWNRKITDNKRAFVISRRLIKQPSYFKAYHLAPFSNRKSLSIEVLKNQTREPDIKDWYAIRKEMDVMRYIWQAISSFKALERLEVTAKVHSIFDTEKISAQIKSMSFSHLVEVTLRNTSLNAWQSFLLRHANQLQKFTCVE</sequence>
<name>X6PFT7_RETFI</name>
<protein>
    <recommendedName>
        <fullName evidence="3">F-box domain-containing protein</fullName>
    </recommendedName>
</protein>
<evidence type="ECO:0008006" key="3">
    <source>
        <dbReference type="Google" id="ProtNLM"/>
    </source>
</evidence>
<feature type="non-terminal residue" evidence="1">
    <location>
        <position position="272"/>
    </location>
</feature>
<evidence type="ECO:0000313" key="2">
    <source>
        <dbReference type="Proteomes" id="UP000023152"/>
    </source>
</evidence>
<dbReference type="SUPFAM" id="SSF81383">
    <property type="entry name" value="F-box domain"/>
    <property type="match status" value="1"/>
</dbReference>
<keyword evidence="2" id="KW-1185">Reference proteome</keyword>
<dbReference type="EMBL" id="ASPP01000202">
    <property type="protein sequence ID" value="ETO36869.1"/>
    <property type="molecule type" value="Genomic_DNA"/>
</dbReference>
<proteinExistence type="predicted"/>
<organism evidence="1 2">
    <name type="scientific">Reticulomyxa filosa</name>
    <dbReference type="NCBI Taxonomy" id="46433"/>
    <lineage>
        <taxon>Eukaryota</taxon>
        <taxon>Sar</taxon>
        <taxon>Rhizaria</taxon>
        <taxon>Retaria</taxon>
        <taxon>Foraminifera</taxon>
        <taxon>Monothalamids</taxon>
        <taxon>Reticulomyxidae</taxon>
        <taxon>Reticulomyxa</taxon>
    </lineage>
</organism>
<gene>
    <name evidence="1" type="ORF">RFI_00196</name>
</gene>
<comment type="caution">
    <text evidence="1">The sequence shown here is derived from an EMBL/GenBank/DDBJ whole genome shotgun (WGS) entry which is preliminary data.</text>
</comment>
<evidence type="ECO:0000313" key="1">
    <source>
        <dbReference type="EMBL" id="ETO36869.1"/>
    </source>
</evidence>